<evidence type="ECO:0000259" key="1">
    <source>
        <dbReference type="Pfam" id="PF03478"/>
    </source>
</evidence>
<comment type="caution">
    <text evidence="2">The sequence shown here is derived from an EMBL/GenBank/DDBJ whole genome shotgun (WGS) entry which is preliminary data.</text>
</comment>
<feature type="domain" description="KIB1-4 beta-propeller" evidence="1">
    <location>
        <begin position="251"/>
        <end position="451"/>
    </location>
</feature>
<dbReference type="Pfam" id="PF03478">
    <property type="entry name" value="Beta-prop_KIB1-4"/>
    <property type="match status" value="2"/>
</dbReference>
<dbReference type="InterPro" id="IPR005174">
    <property type="entry name" value="KIB1-4_b-propeller"/>
</dbReference>
<dbReference type="EMBL" id="LWDX02025966">
    <property type="protein sequence ID" value="OEL30265.1"/>
    <property type="molecule type" value="Genomic_DNA"/>
</dbReference>
<keyword evidence="3" id="KW-1185">Reference proteome</keyword>
<dbReference type="Proteomes" id="UP000095767">
    <property type="component" value="Unassembled WGS sequence"/>
</dbReference>
<reference evidence="2 3" key="1">
    <citation type="submission" date="2016-09" db="EMBL/GenBank/DDBJ databases">
        <title>The draft genome of Dichanthelium oligosanthes: A C3 panicoid grass species.</title>
        <authorList>
            <person name="Studer A.J."/>
            <person name="Schnable J.C."/>
            <person name="Brutnell T.P."/>
        </authorList>
    </citation>
    <scope>NUCLEOTIDE SEQUENCE [LARGE SCALE GENOMIC DNA]</scope>
    <source>
        <strain evidence="3">cv. Kellogg 1175</strain>
        <tissue evidence="2">Leaf</tissue>
    </source>
</reference>
<dbReference type="PANTHER" id="PTHR33127">
    <property type="entry name" value="TRANSMEMBRANE PROTEIN"/>
    <property type="match status" value="1"/>
</dbReference>
<accession>A0A1E5VYW4</accession>
<feature type="domain" description="KIB1-4 beta-propeller" evidence="1">
    <location>
        <begin position="22"/>
        <end position="117"/>
    </location>
</feature>
<dbReference type="OrthoDB" id="1863935at2759"/>
<organism evidence="2 3">
    <name type="scientific">Dichanthelium oligosanthes</name>
    <dbReference type="NCBI Taxonomy" id="888268"/>
    <lineage>
        <taxon>Eukaryota</taxon>
        <taxon>Viridiplantae</taxon>
        <taxon>Streptophyta</taxon>
        <taxon>Embryophyta</taxon>
        <taxon>Tracheophyta</taxon>
        <taxon>Spermatophyta</taxon>
        <taxon>Magnoliopsida</taxon>
        <taxon>Liliopsida</taxon>
        <taxon>Poales</taxon>
        <taxon>Poaceae</taxon>
        <taxon>PACMAD clade</taxon>
        <taxon>Panicoideae</taxon>
        <taxon>Panicodae</taxon>
        <taxon>Paniceae</taxon>
        <taxon>Dichantheliinae</taxon>
        <taxon>Dichanthelium</taxon>
    </lineage>
</organism>
<dbReference type="AlphaFoldDB" id="A0A1E5VYW4"/>
<sequence>MPRACHLRCYIAHSRQQSRLTATQAYLLESSEELFLLCLFYVVVGGTLELEEVGAYTMDFSKKEWVKVTDIGDAAFLLGPGRFAASCTATEHGLKNGRVYVANDDCPGNSNDFHIFDLKEGTREVAGPNQDIPVFPRSPQRTQPAGSGGFVFPAAGVRSRRSAGHLPDHAVRRRRVPAHLPSPGDVQLQMPRDSARIGAHGGHRLFPVLAVEPADRGEDGAARDGRELPEHCQCLITETSSSPPEWVDDGVTPPDSLVLVYDLTKPQLLVCRIRGGVAWVRQPYDMGVYEIPGIGKFPTARAVSEMAILMGIFFYLRPGDEVGALVSFASDPELCPELVNFVAPLPTLGREDEPTVTATKSYLVESSNQLFLVRLLFTGCNLGRVEEVGAYVMDFIKHEWCRVTDIGDAAFLLGHGGFAASCSAVEHGLRGGCVYFACDDLGDSNDFHIFDLKEGTRELVRPIQDIPVLSRKPFWLVPVLP</sequence>
<proteinExistence type="predicted"/>
<gene>
    <name evidence="2" type="ORF">BAE44_0008715</name>
</gene>
<dbReference type="PANTHER" id="PTHR33127:SF45">
    <property type="entry name" value="OS05G0143700 PROTEIN"/>
    <property type="match status" value="1"/>
</dbReference>
<evidence type="ECO:0000313" key="2">
    <source>
        <dbReference type="EMBL" id="OEL30265.1"/>
    </source>
</evidence>
<name>A0A1E5VYW4_9POAL</name>
<protein>
    <recommendedName>
        <fullName evidence="1">KIB1-4 beta-propeller domain-containing protein</fullName>
    </recommendedName>
</protein>
<evidence type="ECO:0000313" key="3">
    <source>
        <dbReference type="Proteomes" id="UP000095767"/>
    </source>
</evidence>